<dbReference type="RefSeq" id="WP_381010456.1">
    <property type="nucleotide sequence ID" value="NZ_JBHTJF010000022.1"/>
</dbReference>
<proteinExistence type="predicted"/>
<organism evidence="3 4">
    <name type="scientific">Savagea faecisuis</name>
    <dbReference type="NCBI Taxonomy" id="1274803"/>
    <lineage>
        <taxon>Bacteria</taxon>
        <taxon>Bacillati</taxon>
        <taxon>Bacillota</taxon>
        <taxon>Bacilli</taxon>
        <taxon>Bacillales</taxon>
        <taxon>Caryophanaceae</taxon>
        <taxon>Savagea</taxon>
    </lineage>
</organism>
<evidence type="ECO:0000259" key="2">
    <source>
        <dbReference type="Pfam" id="PF03703"/>
    </source>
</evidence>
<dbReference type="InterPro" id="IPR005182">
    <property type="entry name" value="YdbS-like_PH"/>
</dbReference>
<keyword evidence="1" id="KW-1133">Transmembrane helix</keyword>
<feature type="domain" description="YdbS-like PH" evidence="2">
    <location>
        <begin position="80"/>
        <end position="154"/>
    </location>
</feature>
<sequence length="165" mass="19242">MENIYAHLTGKLSPSYTKVLKVNAVLEFIVEILVVGILLGVSYYFDWFNWINIVLYVIGALIILDNVWDFFFQSKFTVVNWAYEVDEQYVQLKRGRLFEHYEMIPMTKVQFVATNQGPILRKYGLYTLRIGTMGSEHTIPGLPEDEALRLREEIAHYAKVKEVEV</sequence>
<protein>
    <submittedName>
        <fullName evidence="3">PH domain-containing protein</fullName>
    </submittedName>
</protein>
<keyword evidence="1" id="KW-0812">Transmembrane</keyword>
<evidence type="ECO:0000256" key="1">
    <source>
        <dbReference type="SAM" id="Phobius"/>
    </source>
</evidence>
<comment type="caution">
    <text evidence="3">The sequence shown here is derived from an EMBL/GenBank/DDBJ whole genome shotgun (WGS) entry which is preliminary data.</text>
</comment>
<evidence type="ECO:0000313" key="4">
    <source>
        <dbReference type="Proteomes" id="UP001596976"/>
    </source>
</evidence>
<name>A0ABW3GVD4_9BACL</name>
<gene>
    <name evidence="3" type="ORF">ACFQ0V_04975</name>
</gene>
<keyword evidence="1" id="KW-0472">Membrane</keyword>
<reference evidence="4" key="1">
    <citation type="journal article" date="2019" name="Int. J. Syst. Evol. Microbiol.">
        <title>The Global Catalogue of Microorganisms (GCM) 10K type strain sequencing project: providing services to taxonomists for standard genome sequencing and annotation.</title>
        <authorList>
            <consortium name="The Broad Institute Genomics Platform"/>
            <consortium name="The Broad Institute Genome Sequencing Center for Infectious Disease"/>
            <person name="Wu L."/>
            <person name="Ma J."/>
        </authorList>
    </citation>
    <scope>NUCLEOTIDE SEQUENCE [LARGE SCALE GENOMIC DNA]</scope>
    <source>
        <strain evidence="4">CCUG 63563</strain>
    </source>
</reference>
<keyword evidence="4" id="KW-1185">Reference proteome</keyword>
<feature type="transmembrane region" description="Helical" evidence="1">
    <location>
        <begin position="20"/>
        <end position="41"/>
    </location>
</feature>
<feature type="transmembrane region" description="Helical" evidence="1">
    <location>
        <begin position="47"/>
        <end position="68"/>
    </location>
</feature>
<dbReference type="PANTHER" id="PTHR34473">
    <property type="entry name" value="UPF0699 TRANSMEMBRANE PROTEIN YDBS"/>
    <property type="match status" value="1"/>
</dbReference>
<accession>A0ABW3GVD4</accession>
<dbReference type="PANTHER" id="PTHR34473:SF2">
    <property type="entry name" value="UPF0699 TRANSMEMBRANE PROTEIN YDBT"/>
    <property type="match status" value="1"/>
</dbReference>
<dbReference type="EMBL" id="JBHTJF010000022">
    <property type="protein sequence ID" value="MFD0943121.1"/>
    <property type="molecule type" value="Genomic_DNA"/>
</dbReference>
<dbReference type="Pfam" id="PF03703">
    <property type="entry name" value="bPH_2"/>
    <property type="match status" value="1"/>
</dbReference>
<evidence type="ECO:0000313" key="3">
    <source>
        <dbReference type="EMBL" id="MFD0943121.1"/>
    </source>
</evidence>
<dbReference type="Proteomes" id="UP001596976">
    <property type="component" value="Unassembled WGS sequence"/>
</dbReference>